<comment type="subcellular location">
    <subcellularLocation>
        <location evidence="2">Gas vesicle</location>
    </subcellularLocation>
</comment>
<comment type="caution">
    <text evidence="5">The sequence shown here is derived from an EMBL/GenBank/DDBJ whole genome shotgun (WGS) entry which is preliminary data.</text>
</comment>
<dbReference type="InterPro" id="IPR050530">
    <property type="entry name" value="GvpA"/>
</dbReference>
<keyword evidence="6" id="KW-1185">Reference proteome</keyword>
<protein>
    <submittedName>
        <fullName evidence="5">Gas vesicle structural protein</fullName>
    </submittedName>
</protein>
<evidence type="ECO:0000256" key="3">
    <source>
        <dbReference type="ARBA" id="ARBA00035646"/>
    </source>
</evidence>
<feature type="compositionally biased region" description="Acidic residues" evidence="4">
    <location>
        <begin position="114"/>
        <end position="138"/>
    </location>
</feature>
<feature type="compositionally biased region" description="Basic and acidic residues" evidence="4">
    <location>
        <begin position="1"/>
        <end position="10"/>
    </location>
</feature>
<evidence type="ECO:0000256" key="4">
    <source>
        <dbReference type="SAM" id="MobiDB-lite"/>
    </source>
</evidence>
<evidence type="ECO:0000256" key="2">
    <source>
        <dbReference type="ARBA" id="ARBA00035108"/>
    </source>
</evidence>
<dbReference type="PANTHER" id="PTHR35344:SF4">
    <property type="entry name" value="GAS VESICLE PROTEIN A1"/>
    <property type="match status" value="1"/>
</dbReference>
<feature type="region of interest" description="Disordered" evidence="4">
    <location>
        <begin position="1"/>
        <end position="20"/>
    </location>
</feature>
<evidence type="ECO:0000313" key="6">
    <source>
        <dbReference type="Proteomes" id="UP000194225"/>
    </source>
</evidence>
<keyword evidence="1" id="KW-0304">Gas vesicle</keyword>
<dbReference type="PROSITE" id="PS00234">
    <property type="entry name" value="GAS_VESICLE_A_1"/>
    <property type="match status" value="1"/>
</dbReference>
<sequence>MNEPVARRMGDYPSRAGPYGGQGSSANLADILERVLDKGIVIAGDIQINLLDIELLTIKLRLLVASVDKAKEMGIDWWEHDPSLSSRASDGYRSLADENKRLRAEIRAMREGDELPAAEEEDEEEYEYEDEEEGEAEAEDKPRPAARRATRGTGGARAKRPEPRPRTKKRRDTS</sequence>
<dbReference type="PANTHER" id="PTHR35344">
    <property type="entry name" value="GAS VESICLE STRUCTURAL PROTEIN 2-RELATED"/>
    <property type="match status" value="1"/>
</dbReference>
<evidence type="ECO:0000313" key="5">
    <source>
        <dbReference type="EMBL" id="OSY46436.1"/>
    </source>
</evidence>
<dbReference type="EMBL" id="MIGA01000010">
    <property type="protein sequence ID" value="OSY46436.1"/>
    <property type="molecule type" value="Genomic_DNA"/>
</dbReference>
<reference evidence="5 6" key="1">
    <citation type="submission" date="2016-09" db="EMBL/GenBank/DDBJ databases">
        <title>Streptomyces platensis DSM40041, a candidate organism with high potential of specific P450 cytochromes.</title>
        <authorList>
            <person name="Grumaz C."/>
            <person name="Vainshtein Y."/>
            <person name="Kirstahler P."/>
            <person name="Sohn K."/>
        </authorList>
    </citation>
    <scope>NUCLEOTIDE SEQUENCE [LARGE SCALE GENOMIC DNA]</scope>
    <source>
        <strain evidence="5 6">DSM 40041</strain>
    </source>
</reference>
<name>A0ABX3Y017_STRPT</name>
<dbReference type="InterPro" id="IPR018493">
    <property type="entry name" value="GvpA-like_CS"/>
</dbReference>
<evidence type="ECO:0000256" key="1">
    <source>
        <dbReference type="ARBA" id="ARBA00022987"/>
    </source>
</evidence>
<accession>A0ABX3Y017</accession>
<organism evidence="5 6">
    <name type="scientific">Streptomyces platensis</name>
    <dbReference type="NCBI Taxonomy" id="58346"/>
    <lineage>
        <taxon>Bacteria</taxon>
        <taxon>Bacillati</taxon>
        <taxon>Actinomycetota</taxon>
        <taxon>Actinomycetes</taxon>
        <taxon>Kitasatosporales</taxon>
        <taxon>Streptomycetaceae</taxon>
        <taxon>Streptomyces</taxon>
    </lineage>
</organism>
<dbReference type="Pfam" id="PF00741">
    <property type="entry name" value="Gas_vesicle"/>
    <property type="match status" value="1"/>
</dbReference>
<proteinExistence type="inferred from homology"/>
<gene>
    <name evidence="5" type="primary">gvpA_1</name>
    <name evidence="5" type="ORF">BG653_02108</name>
</gene>
<dbReference type="InterPro" id="IPR000638">
    <property type="entry name" value="Gas-vesicle_GvpA-like"/>
</dbReference>
<comment type="similarity">
    <text evidence="3">Belongs to the gas vesicle GvpA family.</text>
</comment>
<feature type="region of interest" description="Disordered" evidence="4">
    <location>
        <begin position="107"/>
        <end position="174"/>
    </location>
</feature>
<dbReference type="Proteomes" id="UP000194225">
    <property type="component" value="Unassembled WGS sequence"/>
</dbReference>